<evidence type="ECO:0000313" key="6">
    <source>
        <dbReference type="Proteomes" id="UP000799291"/>
    </source>
</evidence>
<keyword evidence="2" id="KW-0732">Signal</keyword>
<feature type="signal peptide" evidence="2">
    <location>
        <begin position="1"/>
        <end position="17"/>
    </location>
</feature>
<feature type="domain" description="CPAF-like PDZ" evidence="4">
    <location>
        <begin position="203"/>
        <end position="325"/>
    </location>
</feature>
<proteinExistence type="predicted"/>
<dbReference type="GO" id="GO:0006508">
    <property type="term" value="P:proteolysis"/>
    <property type="evidence" value="ECO:0007669"/>
    <property type="project" value="InterPro"/>
</dbReference>
<reference evidence="5" key="1">
    <citation type="journal article" date="2020" name="Stud. Mycol.">
        <title>101 Dothideomycetes genomes: a test case for predicting lifestyles and emergence of pathogens.</title>
        <authorList>
            <person name="Haridas S."/>
            <person name="Albert R."/>
            <person name="Binder M."/>
            <person name="Bloem J."/>
            <person name="Labutti K."/>
            <person name="Salamov A."/>
            <person name="Andreopoulos B."/>
            <person name="Baker S."/>
            <person name="Barry K."/>
            <person name="Bills G."/>
            <person name="Bluhm B."/>
            <person name="Cannon C."/>
            <person name="Castanera R."/>
            <person name="Culley D."/>
            <person name="Daum C."/>
            <person name="Ezra D."/>
            <person name="Gonzalez J."/>
            <person name="Henrissat B."/>
            <person name="Kuo A."/>
            <person name="Liang C."/>
            <person name="Lipzen A."/>
            <person name="Lutzoni F."/>
            <person name="Magnuson J."/>
            <person name="Mondo S."/>
            <person name="Nolan M."/>
            <person name="Ohm R."/>
            <person name="Pangilinan J."/>
            <person name="Park H.-J."/>
            <person name="Ramirez L."/>
            <person name="Alfaro M."/>
            <person name="Sun H."/>
            <person name="Tritt A."/>
            <person name="Yoshinaga Y."/>
            <person name="Zwiers L.-H."/>
            <person name="Turgeon B."/>
            <person name="Goodwin S."/>
            <person name="Spatafora J."/>
            <person name="Crous P."/>
            <person name="Grigoriev I."/>
        </authorList>
    </citation>
    <scope>NUCLEOTIDE SEQUENCE</scope>
    <source>
        <strain evidence="5">CBS 122367</strain>
    </source>
</reference>
<dbReference type="EMBL" id="MU005578">
    <property type="protein sequence ID" value="KAF2685623.1"/>
    <property type="molecule type" value="Genomic_DNA"/>
</dbReference>
<keyword evidence="6" id="KW-1185">Reference proteome</keyword>
<dbReference type="InterPro" id="IPR005151">
    <property type="entry name" value="Tail-specific_protease"/>
</dbReference>
<dbReference type="PANTHER" id="PTHR37049">
    <property type="entry name" value="PEPTIDASE S41 FAMILY PROTEIN"/>
    <property type="match status" value="1"/>
</dbReference>
<dbReference type="OrthoDB" id="27214at2759"/>
<evidence type="ECO:0000256" key="1">
    <source>
        <dbReference type="SAM" id="MobiDB-lite"/>
    </source>
</evidence>
<gene>
    <name evidence="5" type="ORF">K458DRAFT_15242</name>
</gene>
<dbReference type="Proteomes" id="UP000799291">
    <property type="component" value="Unassembled WGS sequence"/>
</dbReference>
<dbReference type="AlphaFoldDB" id="A0A6G1J607"/>
<evidence type="ECO:0000313" key="5">
    <source>
        <dbReference type="EMBL" id="KAF2685623.1"/>
    </source>
</evidence>
<accession>A0A6G1J607</accession>
<sequence length="812" mass="87939">MHSSLLLVGASLGFVAARSSPYMLYGVPRGGPDIDINEVADTDVLVDTAADNTTIPSNTTQAPSISAAPTAPSTPGLAEPCAVVSSAVSALPSGTRKVVPAELAVQCLQSVPLDRDGNVKLIDDLKLYLQWQSNLAFLKNPPPEYTELPVDLIGEMESMQRQLSAGGYSNEYDFQLDLNQLFNRAYDNHLTWQPDILAGVMQFQRPAGMELVSVSSDGKELPEIFAYRDLELARNVSSFNPSPVRTINGEGVEEYLQKVAVQADFHDADTRWNALFPSQALIASGVTFLGSFRTGMYQGPNTTLSFANGTTRSQTNVAVVFANFTGVDSGPAFFKKFCSGPQPTASPTPSSTPSPTTNATSTRTAIPSHTGYPQAVLLNPNLSLGGYHINDTGYDDVAVLSIPSYESPDVQRFQNVMRDFIRLSRAAGKTKLIFDMRGNGGGNAILGYDTFKQAFPQADKEPFGGTRYRANEALNVAGQMTRDFADNKTYAQSNETAFTQAFNDITQNDIFLYTVGFNFEHQLDASNKRINSWEQMFGPEQVNGDSFTATIRYNFTDEASYTYPGFSVIGFRENANETQTPQPFKAEDIVMLHDGMCSSTCTIASELLKNQGGVRTIAVGGQPRFGPMQGIGGTKGAQSFEYDDVQIRTQIVYFLGSPEQQEQWNQTALGKTAFAEQMFKRSAYSADGRPAGGINLRDNLRQNDASKTPLEFIYEAADCRMFYTAPMIGDVTMVWKGVVDRMFRTDERKVECVQGSTGDPSSVSGGGQTKSGTVPPPPQNAGVNPSSAAARMVGGRLGGLSLLTTVLAALYL</sequence>
<feature type="compositionally biased region" description="Polar residues" evidence="1">
    <location>
        <begin position="754"/>
        <end position="763"/>
    </location>
</feature>
<dbReference type="Pfam" id="PF03572">
    <property type="entry name" value="Peptidase_S41"/>
    <property type="match status" value="1"/>
</dbReference>
<evidence type="ECO:0000259" key="3">
    <source>
        <dbReference type="Pfam" id="PF03572"/>
    </source>
</evidence>
<feature type="compositionally biased region" description="Low complexity" evidence="1">
    <location>
        <begin position="353"/>
        <end position="365"/>
    </location>
</feature>
<protein>
    <submittedName>
        <fullName evidence="5">Peptidase S41 family protein</fullName>
    </submittedName>
</protein>
<name>A0A6G1J607_9PLEO</name>
<dbReference type="Pfam" id="PF23658">
    <property type="entry name" value="PDZ_CPAF_rel"/>
    <property type="match status" value="1"/>
</dbReference>
<evidence type="ECO:0000259" key="4">
    <source>
        <dbReference type="Pfam" id="PF23658"/>
    </source>
</evidence>
<feature type="domain" description="Tail specific protease" evidence="3">
    <location>
        <begin position="396"/>
        <end position="621"/>
    </location>
</feature>
<dbReference type="SUPFAM" id="SSF52096">
    <property type="entry name" value="ClpP/crotonase"/>
    <property type="match status" value="1"/>
</dbReference>
<feature type="region of interest" description="Disordered" evidence="1">
    <location>
        <begin position="341"/>
        <end position="367"/>
    </location>
</feature>
<dbReference type="GO" id="GO:0008236">
    <property type="term" value="F:serine-type peptidase activity"/>
    <property type="evidence" value="ECO:0007669"/>
    <property type="project" value="InterPro"/>
</dbReference>
<feature type="chain" id="PRO_5026111738" evidence="2">
    <location>
        <begin position="18"/>
        <end position="812"/>
    </location>
</feature>
<dbReference type="InterPro" id="IPR029045">
    <property type="entry name" value="ClpP/crotonase-like_dom_sf"/>
</dbReference>
<dbReference type="PANTHER" id="PTHR37049:SF4">
    <property type="entry name" value="RHODANESE DOMAIN-CONTAINING PROTEIN"/>
    <property type="match status" value="1"/>
</dbReference>
<feature type="region of interest" description="Disordered" evidence="1">
    <location>
        <begin position="52"/>
        <end position="72"/>
    </location>
</feature>
<evidence type="ECO:0000256" key="2">
    <source>
        <dbReference type="SAM" id="SignalP"/>
    </source>
</evidence>
<dbReference type="InterPro" id="IPR052766">
    <property type="entry name" value="S41A_metabolite_peptidase"/>
</dbReference>
<dbReference type="Gene3D" id="3.90.226.10">
    <property type="entry name" value="2-enoyl-CoA Hydratase, Chain A, domain 1"/>
    <property type="match status" value="1"/>
</dbReference>
<organism evidence="5 6">
    <name type="scientific">Lentithecium fluviatile CBS 122367</name>
    <dbReference type="NCBI Taxonomy" id="1168545"/>
    <lineage>
        <taxon>Eukaryota</taxon>
        <taxon>Fungi</taxon>
        <taxon>Dikarya</taxon>
        <taxon>Ascomycota</taxon>
        <taxon>Pezizomycotina</taxon>
        <taxon>Dothideomycetes</taxon>
        <taxon>Pleosporomycetidae</taxon>
        <taxon>Pleosporales</taxon>
        <taxon>Massarineae</taxon>
        <taxon>Lentitheciaceae</taxon>
        <taxon>Lentithecium</taxon>
    </lineage>
</organism>
<dbReference type="InterPro" id="IPR056186">
    <property type="entry name" value="PDZ_CPAF-rel"/>
</dbReference>
<feature type="region of interest" description="Disordered" evidence="1">
    <location>
        <begin position="750"/>
        <end position="787"/>
    </location>
</feature>